<dbReference type="EMBL" id="SDMP01000016">
    <property type="protein sequence ID" value="RYR03168.1"/>
    <property type="molecule type" value="Genomic_DNA"/>
</dbReference>
<gene>
    <name evidence="2" type="ORF">Ahy_B06g082006</name>
</gene>
<sequence>MRERENPCSATTATEIHHRHRRAEPPPFFLSPQPEPDFDWKGYNSKSKEEYDEGNYEVIDPNADEDQAGYTIESDVKDVANALASEHLFGEPSFMYALDLDAMNAPEFPDYANADPPVVANGEFVVEMEFNSRKVVIKAVKDYTIHRGVDYRVYESSMMQRKYYWEITRYNDSCTCTRAIISQDHLKLDSDTIVEAIKPLVEADLSIKTHVVTRDGVGLISDRHDSISSAVSHCNGAWEPLRAMDMFCIRHIASNFLRKFKAPFLQNLCGYVCGQGEAYSQLLDRIPHEQHSLAYDGGHGWGHMMTNLLKNEVFEVWEMLSGVKYVVDLRHKHCDCGDFQMMSERYRVRFRPLRKPITFPGYRGPRMIPISTLKRVTKGRPKKTRFLNEMDTLSMRGPQCCRLCRDEGHGHSRCPHGIRPSAHDSAPFVILYYMKDFVFNLKKKSSFLLIIIII</sequence>
<comment type="caution">
    <text evidence="2">The sequence shown here is derived from an EMBL/GenBank/DDBJ whole genome shotgun (WGS) entry which is preliminary data.</text>
</comment>
<feature type="region of interest" description="Disordered" evidence="1">
    <location>
        <begin position="1"/>
        <end position="47"/>
    </location>
</feature>
<evidence type="ECO:0008006" key="4">
    <source>
        <dbReference type="Google" id="ProtNLM"/>
    </source>
</evidence>
<proteinExistence type="predicted"/>
<dbReference type="Proteomes" id="UP000289738">
    <property type="component" value="Chromosome B06"/>
</dbReference>
<reference evidence="2 3" key="1">
    <citation type="submission" date="2019-01" db="EMBL/GenBank/DDBJ databases">
        <title>Sequencing of cultivated peanut Arachis hypogaea provides insights into genome evolution and oil improvement.</title>
        <authorList>
            <person name="Chen X."/>
        </authorList>
    </citation>
    <scope>NUCLEOTIDE SEQUENCE [LARGE SCALE GENOMIC DNA]</scope>
    <source>
        <strain evidence="3">cv. Fuhuasheng</strain>
        <tissue evidence="2">Leaves</tissue>
    </source>
</reference>
<evidence type="ECO:0000256" key="1">
    <source>
        <dbReference type="SAM" id="MobiDB-lite"/>
    </source>
</evidence>
<protein>
    <recommendedName>
        <fullName evidence="4">Transposase MuDR plant domain-containing protein</fullName>
    </recommendedName>
</protein>
<evidence type="ECO:0000313" key="2">
    <source>
        <dbReference type="EMBL" id="RYR03168.1"/>
    </source>
</evidence>
<keyword evidence="3" id="KW-1185">Reference proteome</keyword>
<organism evidence="2 3">
    <name type="scientific">Arachis hypogaea</name>
    <name type="common">Peanut</name>
    <dbReference type="NCBI Taxonomy" id="3818"/>
    <lineage>
        <taxon>Eukaryota</taxon>
        <taxon>Viridiplantae</taxon>
        <taxon>Streptophyta</taxon>
        <taxon>Embryophyta</taxon>
        <taxon>Tracheophyta</taxon>
        <taxon>Spermatophyta</taxon>
        <taxon>Magnoliopsida</taxon>
        <taxon>eudicotyledons</taxon>
        <taxon>Gunneridae</taxon>
        <taxon>Pentapetalae</taxon>
        <taxon>rosids</taxon>
        <taxon>fabids</taxon>
        <taxon>Fabales</taxon>
        <taxon>Fabaceae</taxon>
        <taxon>Papilionoideae</taxon>
        <taxon>50 kb inversion clade</taxon>
        <taxon>dalbergioids sensu lato</taxon>
        <taxon>Dalbergieae</taxon>
        <taxon>Pterocarpus clade</taxon>
        <taxon>Arachis</taxon>
    </lineage>
</organism>
<accession>A0A444YMQ7</accession>
<dbReference type="AlphaFoldDB" id="A0A444YMQ7"/>
<evidence type="ECO:0000313" key="3">
    <source>
        <dbReference type="Proteomes" id="UP000289738"/>
    </source>
</evidence>
<name>A0A444YMQ7_ARAHY</name>
<feature type="compositionally biased region" description="Pro residues" evidence="1">
    <location>
        <begin position="25"/>
        <end position="35"/>
    </location>
</feature>